<dbReference type="Proteomes" id="UP000246464">
    <property type="component" value="Chromosome 3"/>
</dbReference>
<dbReference type="EMBL" id="CP026245">
    <property type="protein sequence ID" value="AWO99214.1"/>
    <property type="molecule type" value="Genomic_DNA"/>
</dbReference>
<evidence type="ECO:0000313" key="2">
    <source>
        <dbReference type="Proteomes" id="UP000246464"/>
    </source>
</evidence>
<accession>A0A2U9B5M3</accession>
<dbReference type="AlphaFoldDB" id="A0A2U9B5M3"/>
<sequence length="69" mass="7754">MMSDSPGGTLEQGRCLPGQLFHLRFIQWSFQTERGPRPVEREPLLTTDGKCSLTGEHQVSVNDIVTRVI</sequence>
<name>A0A2U9B5M3_SCOMX</name>
<organism evidence="1 2">
    <name type="scientific">Scophthalmus maximus</name>
    <name type="common">Turbot</name>
    <name type="synonym">Psetta maxima</name>
    <dbReference type="NCBI Taxonomy" id="52904"/>
    <lineage>
        <taxon>Eukaryota</taxon>
        <taxon>Metazoa</taxon>
        <taxon>Chordata</taxon>
        <taxon>Craniata</taxon>
        <taxon>Vertebrata</taxon>
        <taxon>Euteleostomi</taxon>
        <taxon>Actinopterygii</taxon>
        <taxon>Neopterygii</taxon>
        <taxon>Teleostei</taxon>
        <taxon>Neoteleostei</taxon>
        <taxon>Acanthomorphata</taxon>
        <taxon>Carangaria</taxon>
        <taxon>Pleuronectiformes</taxon>
        <taxon>Pleuronectoidei</taxon>
        <taxon>Scophthalmidae</taxon>
        <taxon>Scophthalmus</taxon>
    </lineage>
</organism>
<proteinExistence type="predicted"/>
<evidence type="ECO:0000313" key="1">
    <source>
        <dbReference type="EMBL" id="AWO99214.1"/>
    </source>
</evidence>
<keyword evidence="2" id="KW-1185">Reference proteome</keyword>
<reference evidence="1 2" key="1">
    <citation type="submission" date="2017-12" db="EMBL/GenBank/DDBJ databases">
        <title>Integrating genomic resources of turbot (Scophthalmus maximus) in depth evaluation of genetic and physical mapping variation across individuals.</title>
        <authorList>
            <person name="Martinez P."/>
        </authorList>
    </citation>
    <scope>NUCLEOTIDE SEQUENCE [LARGE SCALE GENOMIC DNA]</scope>
</reference>
<gene>
    <name evidence="1" type="ORF">SMAX5B_010219</name>
</gene>
<protein>
    <submittedName>
        <fullName evidence="1">Uncharacterized protein</fullName>
    </submittedName>
</protein>